<dbReference type="InterPro" id="IPR017927">
    <property type="entry name" value="FAD-bd_FR_type"/>
</dbReference>
<dbReference type="Gene3D" id="3.40.50.80">
    <property type="entry name" value="Nucleotide-binding domain of ferredoxin-NADP reductase (FNR) module"/>
    <property type="match status" value="1"/>
</dbReference>
<evidence type="ECO:0000256" key="12">
    <source>
        <dbReference type="ARBA" id="ARBA00023004"/>
    </source>
</evidence>
<dbReference type="PRINTS" id="PR00463">
    <property type="entry name" value="EP450I"/>
</dbReference>
<dbReference type="Gene3D" id="1.20.990.10">
    <property type="entry name" value="NADPH-cytochrome p450 Reductase, Chain A, domain 3"/>
    <property type="match status" value="1"/>
</dbReference>
<dbReference type="SUPFAM" id="SSF63380">
    <property type="entry name" value="Riboflavin synthase domain-like"/>
    <property type="match status" value="1"/>
</dbReference>
<evidence type="ECO:0000256" key="3">
    <source>
        <dbReference type="ARBA" id="ARBA00022448"/>
    </source>
</evidence>
<dbReference type="PIRSF" id="PIRSF000209">
    <property type="entry name" value="Bifunctional_P450_P450R"/>
    <property type="match status" value="1"/>
</dbReference>
<evidence type="ECO:0000256" key="7">
    <source>
        <dbReference type="ARBA" id="ARBA00022723"/>
    </source>
</evidence>
<dbReference type="Pfam" id="PF00258">
    <property type="entry name" value="Flavodoxin_1"/>
    <property type="match status" value="1"/>
</dbReference>
<keyword evidence="9 14" id="KW-0521">NADP</keyword>
<reference evidence="17 18" key="1">
    <citation type="journal article" date="2024" name="IMA Fungus">
        <title>Apiospora arundinis, a panoply of carbohydrate-active enzymes and secondary metabolites.</title>
        <authorList>
            <person name="Sorensen T."/>
            <person name="Petersen C."/>
            <person name="Muurmann A.T."/>
            <person name="Christiansen J.V."/>
            <person name="Brundto M.L."/>
            <person name="Overgaard C.K."/>
            <person name="Boysen A.T."/>
            <person name="Wollenberg R.D."/>
            <person name="Larsen T.O."/>
            <person name="Sorensen J.L."/>
            <person name="Nielsen K.L."/>
            <person name="Sondergaard T.E."/>
        </authorList>
    </citation>
    <scope>NUCLEOTIDE SEQUENCE [LARGE SCALE GENOMIC DNA]</scope>
    <source>
        <strain evidence="17 18">AAU 773</strain>
    </source>
</reference>
<organism evidence="17 18">
    <name type="scientific">Apiospora arundinis</name>
    <dbReference type="NCBI Taxonomy" id="335852"/>
    <lineage>
        <taxon>Eukaryota</taxon>
        <taxon>Fungi</taxon>
        <taxon>Dikarya</taxon>
        <taxon>Ascomycota</taxon>
        <taxon>Pezizomycotina</taxon>
        <taxon>Sordariomycetes</taxon>
        <taxon>Xylariomycetidae</taxon>
        <taxon>Amphisphaeriales</taxon>
        <taxon>Apiosporaceae</taxon>
        <taxon>Apiospora</taxon>
    </lineage>
</organism>
<dbReference type="CDD" id="cd06206">
    <property type="entry name" value="bifunctional_CYPOR"/>
    <property type="match status" value="1"/>
</dbReference>
<keyword evidence="8 14" id="KW-0274">FAD</keyword>
<dbReference type="EC" id="1.14.14.1" evidence="14"/>
<sequence>MTEPIPAPPGLPFIGNILDLQDEVPFFAIGRLLDVYGPIVKFKVMGSEKIVVGNFELFDELCDETRFYKLVSGPLVEGPFSPSARGAEGLFGAVDEKRDDWAQAHRILLPAFGPLAIENMFPEMHDIASQMVLKWARQGPNHRILAPEDFSRLTLDTIALCAMDYRFNSFYQEDMHPFVKSMNNLLTERSNSSQLGGMLKSMMPSYKEQLKQDSELQWKICQEVVDYRRQHPTEKKDLMNAMLYGKDPKTGETMRDRLIAVNMQTFLIAGHETTSGLLSFAFLLMLKNPSTFFAAQQEVDRVIGKDKIEAKHLKDLKYINAVLRETLRLNPTAPAFQRAVRPENKEDFVLIGGGKYQIPRGQSIICNLMKIHTDPKIWGDDANEFNPERMMDDKFEKLPKNAWKPFGTGVRSCIGRAFAWQEALLAIAMILQNFNVELADPDYEMKIVQSLTIKPKDFNIKVSLRSGITATGLQHRLQTVDVPADIRQEADAKALGADEPVGMTILYGSNTGTCQALAQKLASQASQHGIRAAVNDLDSAIDKLPTDSPVVIISASYEGLPPDNAARFVAWLEHIGAGALTGVKYAVFGCGNSDWVATYQRIPTLIDDLLAKAGAERLTEKGATDAKMGDIFADWDAWTADKLWAHVSSDAKTDSAPVKPTIEMDVSKADRAAHLQQNVQWATVTSAKALTSEEASEKRQIEFELPEGVSYSSGDYLTVLPLNPEDTVRRVVKRFGLPWDGIITISKSGSTTLPTGKGVSIFDLLRGYVEIGQPVTRKDLELIAATIQDAADKAHLLSLAADEAAFKEKIVGPRMTILDLLEQHPTSTMPFPEYLALLPPLRPRYYSISSSPLASPTTCALTYSVIDAPSWSSTDTASNRFVGVAGTYLRSLKPGDKALVAVRSTNRYFRLPADPERTPIVMICAGSGIAPFRAFIQERAVLIRERERSGNNNKLAPALLFVGCRTGGADRLYGEELAEWQKLGAVDVRYAFSRDVDSSNEGAGCRYVQDRLLRDRDDVLAMWDQGARIYVCGGSHMAKGVGQAASQIVMDRQRARGEETTEADVEDFKIRMRNERFIADIFD</sequence>
<dbReference type="InterPro" id="IPR001128">
    <property type="entry name" value="Cyt_P450"/>
</dbReference>
<dbReference type="InterPro" id="IPR008254">
    <property type="entry name" value="Flavodoxin/NO_synth"/>
</dbReference>
<comment type="cofactor">
    <cofactor evidence="1 14">
        <name>heme</name>
        <dbReference type="ChEBI" id="CHEBI:30413"/>
    </cofactor>
</comment>
<dbReference type="InterPro" id="IPR023173">
    <property type="entry name" value="NADPH_Cyt_P450_Rdtase_alpha"/>
</dbReference>
<dbReference type="PROSITE" id="PS51384">
    <property type="entry name" value="FAD_FR"/>
    <property type="match status" value="1"/>
</dbReference>
<keyword evidence="11 14" id="KW-0560">Oxidoreductase</keyword>
<dbReference type="InterPro" id="IPR001433">
    <property type="entry name" value="OxRdtase_FAD/NAD-bd"/>
</dbReference>
<dbReference type="CDD" id="cd11068">
    <property type="entry name" value="CYP120A1"/>
    <property type="match status" value="1"/>
</dbReference>
<dbReference type="SUPFAM" id="SSF48264">
    <property type="entry name" value="Cytochrome P450"/>
    <property type="match status" value="1"/>
</dbReference>
<dbReference type="PANTHER" id="PTHR19384">
    <property type="entry name" value="NITRIC OXIDE SYNTHASE-RELATED"/>
    <property type="match status" value="1"/>
</dbReference>
<evidence type="ECO:0000256" key="11">
    <source>
        <dbReference type="ARBA" id="ARBA00023002"/>
    </source>
</evidence>
<evidence type="ECO:0000256" key="8">
    <source>
        <dbReference type="ARBA" id="ARBA00022827"/>
    </source>
</evidence>
<dbReference type="Pfam" id="PF00667">
    <property type="entry name" value="FAD_binding_1"/>
    <property type="match status" value="1"/>
</dbReference>
<dbReference type="InterPro" id="IPR003097">
    <property type="entry name" value="CysJ-like_FAD-binding"/>
</dbReference>
<dbReference type="Gene3D" id="1.10.630.10">
    <property type="entry name" value="Cytochrome P450"/>
    <property type="match status" value="1"/>
</dbReference>
<evidence type="ECO:0000256" key="5">
    <source>
        <dbReference type="ARBA" id="ARBA00022630"/>
    </source>
</evidence>
<dbReference type="Pfam" id="PF00175">
    <property type="entry name" value="NAD_binding_1"/>
    <property type="match status" value="1"/>
</dbReference>
<dbReference type="InterPro" id="IPR002401">
    <property type="entry name" value="Cyt_P450_E_grp-I"/>
</dbReference>
<dbReference type="Gene3D" id="2.40.30.10">
    <property type="entry name" value="Translation factors"/>
    <property type="match status" value="1"/>
</dbReference>
<comment type="similarity">
    <text evidence="2 14">In the N-terminal section; belongs to the cytochrome P450 family.</text>
</comment>
<dbReference type="Pfam" id="PF00067">
    <property type="entry name" value="p450"/>
    <property type="match status" value="1"/>
</dbReference>
<evidence type="ECO:0000256" key="9">
    <source>
        <dbReference type="ARBA" id="ARBA00022857"/>
    </source>
</evidence>
<dbReference type="Proteomes" id="UP001390339">
    <property type="component" value="Unassembled WGS sequence"/>
</dbReference>
<evidence type="ECO:0000259" key="15">
    <source>
        <dbReference type="PROSITE" id="PS50902"/>
    </source>
</evidence>
<evidence type="ECO:0000313" key="17">
    <source>
        <dbReference type="EMBL" id="KAK8859233.1"/>
    </source>
</evidence>
<gene>
    <name evidence="17" type="ORF">PGQ11_009967</name>
</gene>
<dbReference type="InterPro" id="IPR017938">
    <property type="entry name" value="Riboflavin_synthase-like_b-brl"/>
</dbReference>
<evidence type="ECO:0000256" key="2">
    <source>
        <dbReference type="ARBA" id="ARBA00010018"/>
    </source>
</evidence>
<keyword evidence="3 14" id="KW-0813">Transport</keyword>
<evidence type="ECO:0000256" key="14">
    <source>
        <dbReference type="PIRNR" id="PIRNR000209"/>
    </source>
</evidence>
<evidence type="ECO:0000259" key="16">
    <source>
        <dbReference type="PROSITE" id="PS51384"/>
    </source>
</evidence>
<evidence type="ECO:0000256" key="13">
    <source>
        <dbReference type="ARBA" id="ARBA00023033"/>
    </source>
</evidence>
<feature type="domain" description="Flavodoxin-like" evidence="15">
    <location>
        <begin position="503"/>
        <end position="643"/>
    </location>
</feature>
<keyword evidence="6 14" id="KW-0288">FMN</keyword>
<dbReference type="SUPFAM" id="SSF52218">
    <property type="entry name" value="Flavoproteins"/>
    <property type="match status" value="1"/>
</dbReference>
<dbReference type="SUPFAM" id="SSF52343">
    <property type="entry name" value="Ferredoxin reductase-like, C-terminal NADP-linked domain"/>
    <property type="match status" value="1"/>
</dbReference>
<protein>
    <recommendedName>
        <fullName evidence="14">Bifunctional cytochrome P450/NADPH--P450 reductase</fullName>
    </recommendedName>
    <domain>
        <recommendedName>
            <fullName evidence="14">Cytochrome P450</fullName>
            <ecNumber evidence="14">1.14.14.1</ecNumber>
        </recommendedName>
    </domain>
    <domain>
        <recommendedName>
            <fullName evidence="14">NADPH--cytochrome P450 reductase</fullName>
            <ecNumber evidence="14">1.6.2.4</ecNumber>
        </recommendedName>
    </domain>
</protein>
<dbReference type="PRINTS" id="PR00385">
    <property type="entry name" value="P450"/>
</dbReference>
<dbReference type="PANTHER" id="PTHR19384:SF127">
    <property type="entry name" value="BIFUNCTIONAL CYTOCHROME P450_NADPH--P450 REDUCTASE"/>
    <property type="match status" value="1"/>
</dbReference>
<dbReference type="InterPro" id="IPR029039">
    <property type="entry name" value="Flavoprotein-like_sf"/>
</dbReference>
<proteinExistence type="inferred from homology"/>
<comment type="caution">
    <text evidence="17">The sequence shown here is derived from an EMBL/GenBank/DDBJ whole genome shotgun (WGS) entry which is preliminary data.</text>
</comment>
<keyword evidence="18" id="KW-1185">Reference proteome</keyword>
<evidence type="ECO:0000256" key="1">
    <source>
        <dbReference type="ARBA" id="ARBA00001971"/>
    </source>
</evidence>
<keyword evidence="12 14" id="KW-0408">Iron</keyword>
<dbReference type="InterPro" id="IPR023206">
    <property type="entry name" value="Bifunctional_P450_P450_red"/>
</dbReference>
<accession>A0ABR2I875</accession>
<keyword evidence="10 14" id="KW-0249">Electron transport</keyword>
<dbReference type="Gene3D" id="3.40.50.360">
    <property type="match status" value="1"/>
</dbReference>
<evidence type="ECO:0000256" key="10">
    <source>
        <dbReference type="ARBA" id="ARBA00022982"/>
    </source>
</evidence>
<feature type="domain" description="FAD-binding FR-type" evidence="16">
    <location>
        <begin position="677"/>
        <end position="912"/>
    </location>
</feature>
<dbReference type="PROSITE" id="PS50902">
    <property type="entry name" value="FLAVODOXIN_LIKE"/>
    <property type="match status" value="1"/>
</dbReference>
<dbReference type="PROSITE" id="PS00086">
    <property type="entry name" value="CYTOCHROME_P450"/>
    <property type="match status" value="1"/>
</dbReference>
<comment type="cofactor">
    <cofactor evidence="14">
        <name>FAD</name>
        <dbReference type="ChEBI" id="CHEBI:57692"/>
    </cofactor>
    <cofactor evidence="14">
        <name>FMN</name>
        <dbReference type="ChEBI" id="CHEBI:58210"/>
    </cofactor>
</comment>
<keyword evidence="5 14" id="KW-0285">Flavoprotein</keyword>
<dbReference type="InterPro" id="IPR039261">
    <property type="entry name" value="FNR_nucleotide-bd"/>
</dbReference>
<comment type="catalytic activity">
    <reaction evidence="14">
        <text>an organic molecule + reduced [NADPH--hemoprotein reductase] + O2 = an alcohol + oxidized [NADPH--hemoprotein reductase] + H2O + H(+)</text>
        <dbReference type="Rhea" id="RHEA:17149"/>
        <dbReference type="Rhea" id="RHEA-COMP:11964"/>
        <dbReference type="Rhea" id="RHEA-COMP:11965"/>
        <dbReference type="ChEBI" id="CHEBI:15377"/>
        <dbReference type="ChEBI" id="CHEBI:15378"/>
        <dbReference type="ChEBI" id="CHEBI:15379"/>
        <dbReference type="ChEBI" id="CHEBI:30879"/>
        <dbReference type="ChEBI" id="CHEBI:57618"/>
        <dbReference type="ChEBI" id="CHEBI:58210"/>
        <dbReference type="ChEBI" id="CHEBI:142491"/>
        <dbReference type="EC" id="1.14.14.1"/>
    </reaction>
</comment>
<dbReference type="InterPro" id="IPR017972">
    <property type="entry name" value="Cyt_P450_CS"/>
</dbReference>
<keyword evidence="13 14" id="KW-0503">Monooxygenase</keyword>
<keyword evidence="7 14" id="KW-0479">Metal-binding</keyword>
<evidence type="ECO:0000256" key="6">
    <source>
        <dbReference type="ARBA" id="ARBA00022643"/>
    </source>
</evidence>
<keyword evidence="4 14" id="KW-0349">Heme</keyword>
<dbReference type="InterPro" id="IPR036396">
    <property type="entry name" value="Cyt_P450_sf"/>
</dbReference>
<dbReference type="EMBL" id="JAPCWZ010000006">
    <property type="protein sequence ID" value="KAK8859233.1"/>
    <property type="molecule type" value="Genomic_DNA"/>
</dbReference>
<evidence type="ECO:0000313" key="18">
    <source>
        <dbReference type="Proteomes" id="UP001390339"/>
    </source>
</evidence>
<evidence type="ECO:0000256" key="4">
    <source>
        <dbReference type="ARBA" id="ARBA00022617"/>
    </source>
</evidence>
<dbReference type="EC" id="1.6.2.4" evidence="14"/>
<comment type="catalytic activity">
    <reaction evidence="14">
        <text>2 oxidized [cytochrome P450] + NADPH = 2 reduced [cytochrome P450] + NADP(+) + H(+)</text>
        <dbReference type="Rhea" id="RHEA:24040"/>
        <dbReference type="Rhea" id="RHEA-COMP:14627"/>
        <dbReference type="Rhea" id="RHEA-COMP:14628"/>
        <dbReference type="ChEBI" id="CHEBI:15378"/>
        <dbReference type="ChEBI" id="CHEBI:55376"/>
        <dbReference type="ChEBI" id="CHEBI:57783"/>
        <dbReference type="ChEBI" id="CHEBI:58349"/>
        <dbReference type="ChEBI" id="CHEBI:60344"/>
        <dbReference type="EC" id="1.6.2.4"/>
    </reaction>
</comment>
<name>A0ABR2I875_9PEZI</name>